<dbReference type="InterPro" id="IPR018958">
    <property type="entry name" value="Knr4/Smi1-like_dom"/>
</dbReference>
<dbReference type="Pfam" id="PF09346">
    <property type="entry name" value="SMI1_KNR4"/>
    <property type="match status" value="1"/>
</dbReference>
<dbReference type="InterPro" id="IPR008979">
    <property type="entry name" value="Galactose-bd-like_sf"/>
</dbReference>
<name>A0ABX8C5N6_9ACTN</name>
<dbReference type="SUPFAM" id="SSF49785">
    <property type="entry name" value="Galactose-binding domain-like"/>
    <property type="match status" value="1"/>
</dbReference>
<gene>
    <name evidence="3" type="ORF">KGD83_03880</name>
</gene>
<evidence type="ECO:0000256" key="1">
    <source>
        <dbReference type="SAM" id="MobiDB-lite"/>
    </source>
</evidence>
<dbReference type="InterPro" id="IPR040964">
    <property type="entry name" value="SBD"/>
</dbReference>
<protein>
    <submittedName>
        <fullName evidence="3">Discoidin domain-containing protein</fullName>
    </submittedName>
</protein>
<dbReference type="InterPro" id="IPR037883">
    <property type="entry name" value="Knr4/Smi1-like_sf"/>
</dbReference>
<accession>A0ABX8C5N6</accession>
<dbReference type="Proteomes" id="UP000678016">
    <property type="component" value="Chromosome"/>
</dbReference>
<dbReference type="Pfam" id="PF00754">
    <property type="entry name" value="F5_F8_type_C"/>
    <property type="match status" value="1"/>
</dbReference>
<feature type="compositionally biased region" description="Basic and acidic residues" evidence="1">
    <location>
        <begin position="727"/>
        <end position="736"/>
    </location>
</feature>
<proteinExistence type="predicted"/>
<dbReference type="Gene3D" id="2.60.120.260">
    <property type="entry name" value="Galactose-binding domain-like"/>
    <property type="match status" value="1"/>
</dbReference>
<dbReference type="RefSeq" id="WP_212642557.1">
    <property type="nucleotide sequence ID" value="NZ_CP074132.1"/>
</dbReference>
<feature type="region of interest" description="Disordered" evidence="1">
    <location>
        <begin position="710"/>
        <end position="736"/>
    </location>
</feature>
<feature type="domain" description="F5/8 type C" evidence="2">
    <location>
        <begin position="131"/>
        <end position="284"/>
    </location>
</feature>
<dbReference type="EMBL" id="CP074132">
    <property type="protein sequence ID" value="QUX29724.1"/>
    <property type="molecule type" value="Genomic_DNA"/>
</dbReference>
<evidence type="ECO:0000259" key="2">
    <source>
        <dbReference type="PROSITE" id="PS50022"/>
    </source>
</evidence>
<dbReference type="InterPro" id="IPR000421">
    <property type="entry name" value="FA58C"/>
</dbReference>
<dbReference type="SUPFAM" id="SSF160631">
    <property type="entry name" value="SMI1/KNR4-like"/>
    <property type="match status" value="1"/>
</dbReference>
<reference evidence="4" key="1">
    <citation type="submission" date="2021-05" db="EMBL/GenBank/DDBJ databases">
        <title>Direct Submission.</title>
        <authorList>
            <person name="Li K."/>
            <person name="Gao J."/>
        </authorList>
    </citation>
    <scope>NUCLEOTIDE SEQUENCE [LARGE SCALE GENOMIC DNA]</scope>
    <source>
        <strain evidence="4">HDS12</strain>
    </source>
</reference>
<evidence type="ECO:0000313" key="3">
    <source>
        <dbReference type="EMBL" id="QUX29724.1"/>
    </source>
</evidence>
<evidence type="ECO:0000313" key="4">
    <source>
        <dbReference type="Proteomes" id="UP000678016"/>
    </source>
</evidence>
<sequence>MHEHPTVRVFRTERQRAETGEWSSDHRLVVGFEPGAAVPLAQLGWRDLDGAEAVAGFDPGMTTFTGTRTTADGASHAWRGRLVERLTDRPVHRFAVEGADGEEELRLLIEDGGSPAARITWADREGGGGAVALRTIDLAEAGSGQEATGGVREVRAGNEHTRAGEVAANLLDDTSSKWLSWRDADWLEFTMAEPVSVRHYALVSANDFADRDPRNWTLKGSADGRTWVVLDTRSDEFFPGRHHARDFHVTDPAADTPYRHLRLEITGNCGGSEIQLNRVRFFSEGRTYEAFDGHRYTAGGAPSPYGGTVRDLSARVPATAEQWRDYLTGYSADVLRVLTGDELPGTTAEQRAASWLGRDGAPEERIAELEERLGRRLPPGYRAFLEASDGWGPASTFVHGLRSTATVGWAADLEDGCGVDAAPATGEGGPTGPLLLVSAPGGAQDWVLDAGDASPDGEWAAYAWASWHPGPGERHRSFADLVAAERASFEELLGAQGRPVRPEGALELLARGRRAALEGRVEEALSALRRAKEKGSGAAAYLEVVLAAFLDARGTHHRLRGLLHRPHVVAEVGTGRIEAEAVPLYLHSAGLDTPGGAAYAERALAGAVPGLTVPSGEAERREWLASRRLPEPPAFERALDMARELAARGAADEAWAAIEGALPGWYPLEPNRIAPVVLLTDPALRGVVTPARAREAAFTPRGLPAAAGDAARRIESADGPAAPGDSGRARARLDAR</sequence>
<organism evidence="3 4">
    <name type="scientific">Nocardiopsis akebiae</name>
    <dbReference type="NCBI Taxonomy" id="2831968"/>
    <lineage>
        <taxon>Bacteria</taxon>
        <taxon>Bacillati</taxon>
        <taxon>Actinomycetota</taxon>
        <taxon>Actinomycetes</taxon>
        <taxon>Streptosporangiales</taxon>
        <taxon>Nocardiopsidaceae</taxon>
        <taxon>Nocardiopsis</taxon>
    </lineage>
</organism>
<dbReference type="Pfam" id="PF17882">
    <property type="entry name" value="SBD"/>
    <property type="match status" value="1"/>
</dbReference>
<keyword evidence="4" id="KW-1185">Reference proteome</keyword>
<dbReference type="Gene3D" id="3.40.1580.10">
    <property type="entry name" value="SMI1/KNR4-like"/>
    <property type="match status" value="1"/>
</dbReference>
<dbReference type="SMART" id="SM00860">
    <property type="entry name" value="SMI1_KNR4"/>
    <property type="match status" value="1"/>
</dbReference>
<dbReference type="PROSITE" id="PS50022">
    <property type="entry name" value="FA58C_3"/>
    <property type="match status" value="1"/>
</dbReference>